<evidence type="ECO:0000313" key="3">
    <source>
        <dbReference type="Proteomes" id="UP000549616"/>
    </source>
</evidence>
<evidence type="ECO:0000256" key="1">
    <source>
        <dbReference type="SAM" id="MobiDB-lite"/>
    </source>
</evidence>
<feature type="region of interest" description="Disordered" evidence="1">
    <location>
        <begin position="80"/>
        <end position="126"/>
    </location>
</feature>
<organism evidence="2 3">
    <name type="scientific">Amycolatopsis endophytica</name>
    <dbReference type="NCBI Taxonomy" id="860233"/>
    <lineage>
        <taxon>Bacteria</taxon>
        <taxon>Bacillati</taxon>
        <taxon>Actinomycetota</taxon>
        <taxon>Actinomycetes</taxon>
        <taxon>Pseudonocardiales</taxon>
        <taxon>Pseudonocardiaceae</taxon>
        <taxon>Amycolatopsis</taxon>
    </lineage>
</organism>
<dbReference type="AlphaFoldDB" id="A0A853BF79"/>
<gene>
    <name evidence="2" type="ORF">HNR02_006612</name>
</gene>
<accession>A0A853BF79</accession>
<dbReference type="Pfam" id="PF21274">
    <property type="entry name" value="Rng_hyd_C"/>
    <property type="match status" value="1"/>
</dbReference>
<reference evidence="2 3" key="1">
    <citation type="submission" date="2020-07" db="EMBL/GenBank/DDBJ databases">
        <title>Sequencing the genomes of 1000 actinobacteria strains.</title>
        <authorList>
            <person name="Klenk H.-P."/>
        </authorList>
    </citation>
    <scope>NUCLEOTIDE SEQUENCE [LARGE SCALE GENOMIC DNA]</scope>
    <source>
        <strain evidence="2 3">DSM 104006</strain>
    </source>
</reference>
<dbReference type="RefSeq" id="WP_376772979.1">
    <property type="nucleotide sequence ID" value="NZ_JACCFK010000002.1"/>
</dbReference>
<comment type="caution">
    <text evidence="2">The sequence shown here is derived from an EMBL/GenBank/DDBJ whole genome shotgun (WGS) entry which is preliminary data.</text>
</comment>
<dbReference type="Gene3D" id="3.40.30.120">
    <property type="match status" value="1"/>
</dbReference>
<dbReference type="EMBL" id="JACCFK010000002">
    <property type="protein sequence ID" value="NYI93237.1"/>
    <property type="molecule type" value="Genomic_DNA"/>
</dbReference>
<protein>
    <submittedName>
        <fullName evidence="2">Uncharacterized protein</fullName>
    </submittedName>
</protein>
<feature type="compositionally biased region" description="Basic and acidic residues" evidence="1">
    <location>
        <begin position="106"/>
        <end position="116"/>
    </location>
</feature>
<dbReference type="Proteomes" id="UP000549616">
    <property type="component" value="Unassembled WGS sequence"/>
</dbReference>
<evidence type="ECO:0000313" key="2">
    <source>
        <dbReference type="EMBL" id="NYI93237.1"/>
    </source>
</evidence>
<sequence length="126" mass="13610">MADLLATRDGTTHAVKKIFGVGRRIDLPGGHPLTGRFAPDLWLGDGSRLACHGHGGGFLLLDRTADGVFARVAAGWDGRVAPWPTPPTLPTRRGSKPPCPGGPVLRAREHEPDAHRRDLRARCRRS</sequence>
<keyword evidence="3" id="KW-1185">Reference proteome</keyword>
<feature type="compositionally biased region" description="Basic residues" evidence="1">
    <location>
        <begin position="117"/>
        <end position="126"/>
    </location>
</feature>
<proteinExistence type="predicted"/>
<name>A0A853BF79_9PSEU</name>